<dbReference type="InterPro" id="IPR020846">
    <property type="entry name" value="MFS_dom"/>
</dbReference>
<dbReference type="PROSITE" id="PS00216">
    <property type="entry name" value="SUGAR_TRANSPORT_1"/>
    <property type="match status" value="1"/>
</dbReference>
<reference evidence="7 8" key="1">
    <citation type="submission" date="2020-10" db="EMBL/GenBank/DDBJ databases">
        <title>Sequencing the genomes of 1000 actinobacteria strains.</title>
        <authorList>
            <person name="Klenk H.-P."/>
        </authorList>
    </citation>
    <scope>NUCLEOTIDE SEQUENCE [LARGE SCALE GENOMIC DNA]</scope>
    <source>
        <strain evidence="7 8">DSM 43748</strain>
    </source>
</reference>
<proteinExistence type="predicted"/>
<gene>
    <name evidence="7" type="ORF">H4W81_000261</name>
</gene>
<keyword evidence="4 5" id="KW-0472">Membrane</keyword>
<evidence type="ECO:0000259" key="6">
    <source>
        <dbReference type="PROSITE" id="PS50850"/>
    </source>
</evidence>
<evidence type="ECO:0000256" key="2">
    <source>
        <dbReference type="ARBA" id="ARBA00022692"/>
    </source>
</evidence>
<protein>
    <submittedName>
        <fullName evidence="7">MFS family permease</fullName>
    </submittedName>
</protein>
<dbReference type="Gene3D" id="1.20.1250.20">
    <property type="entry name" value="MFS general substrate transporter like domains"/>
    <property type="match status" value="1"/>
</dbReference>
<name>A0ABR9K638_9ACTN</name>
<dbReference type="PROSITE" id="PS50850">
    <property type="entry name" value="MFS"/>
    <property type="match status" value="1"/>
</dbReference>
<dbReference type="PANTHER" id="PTHR23528:SF1">
    <property type="entry name" value="MAJOR FACILITATOR SUPERFAMILY (MFS) PROFILE DOMAIN-CONTAINING PROTEIN"/>
    <property type="match status" value="1"/>
</dbReference>
<comment type="caution">
    <text evidence="7">The sequence shown here is derived from an EMBL/GenBank/DDBJ whole genome shotgun (WGS) entry which is preliminary data.</text>
</comment>
<organism evidence="7 8">
    <name type="scientific">Nonomuraea africana</name>
    <dbReference type="NCBI Taxonomy" id="46171"/>
    <lineage>
        <taxon>Bacteria</taxon>
        <taxon>Bacillati</taxon>
        <taxon>Actinomycetota</taxon>
        <taxon>Actinomycetes</taxon>
        <taxon>Streptosporangiales</taxon>
        <taxon>Streptosporangiaceae</taxon>
        <taxon>Nonomuraea</taxon>
    </lineage>
</organism>
<keyword evidence="2 5" id="KW-0812">Transmembrane</keyword>
<dbReference type="InterPro" id="IPR011701">
    <property type="entry name" value="MFS"/>
</dbReference>
<evidence type="ECO:0000256" key="1">
    <source>
        <dbReference type="ARBA" id="ARBA00004651"/>
    </source>
</evidence>
<dbReference type="InterPro" id="IPR005829">
    <property type="entry name" value="Sugar_transporter_CS"/>
</dbReference>
<evidence type="ECO:0000313" key="8">
    <source>
        <dbReference type="Proteomes" id="UP000661607"/>
    </source>
</evidence>
<dbReference type="PANTHER" id="PTHR23528">
    <property type="match status" value="1"/>
</dbReference>
<feature type="transmembrane region" description="Helical" evidence="5">
    <location>
        <begin position="85"/>
        <end position="107"/>
    </location>
</feature>
<evidence type="ECO:0000256" key="3">
    <source>
        <dbReference type="ARBA" id="ARBA00022989"/>
    </source>
</evidence>
<dbReference type="SUPFAM" id="SSF103473">
    <property type="entry name" value="MFS general substrate transporter"/>
    <property type="match status" value="1"/>
</dbReference>
<comment type="subcellular location">
    <subcellularLocation>
        <location evidence="1">Cell membrane</location>
        <topology evidence="1">Multi-pass membrane protein</topology>
    </subcellularLocation>
</comment>
<keyword evidence="3 5" id="KW-1133">Transmembrane helix</keyword>
<dbReference type="RefSeq" id="WP_264083237.1">
    <property type="nucleotide sequence ID" value="NZ_BAAASY010000019.1"/>
</dbReference>
<accession>A0ABR9K638</accession>
<feature type="domain" description="Major facilitator superfamily (MFS) profile" evidence="6">
    <location>
        <begin position="49"/>
        <end position="234"/>
    </location>
</feature>
<dbReference type="EMBL" id="JADBEF010000001">
    <property type="protein sequence ID" value="MBE1557482.1"/>
    <property type="molecule type" value="Genomic_DNA"/>
</dbReference>
<dbReference type="Proteomes" id="UP000661607">
    <property type="component" value="Unassembled WGS sequence"/>
</dbReference>
<feature type="transmembrane region" description="Helical" evidence="5">
    <location>
        <begin position="119"/>
        <end position="138"/>
    </location>
</feature>
<dbReference type="Pfam" id="PF07690">
    <property type="entry name" value="MFS_1"/>
    <property type="match status" value="1"/>
</dbReference>
<evidence type="ECO:0000256" key="4">
    <source>
        <dbReference type="ARBA" id="ARBA00023136"/>
    </source>
</evidence>
<evidence type="ECO:0000313" key="7">
    <source>
        <dbReference type="EMBL" id="MBE1557482.1"/>
    </source>
</evidence>
<keyword evidence="8" id="KW-1185">Reference proteome</keyword>
<dbReference type="InterPro" id="IPR036259">
    <property type="entry name" value="MFS_trans_sf"/>
</dbReference>
<sequence length="234" mass="24522">MLLAGVGIVGLTLFAVFNPDRSSADASAERLSPRDLLRAFWVSPAKHPDFAWAFGSRLSLYLGYNIVVAYKLYILQDYVGLGADAVALLPLMGAVALGGLLLTTVLGGRLSDRLGRRKIFVLVSAVIVGGALLIPLALPTVTGILLMAGVAGLGFGCFQAVDTALISEVLPSKTSYAKDLGIVNMAQALPQVPPTGNSAAYPTGARNRRDDRRHLGPVFGVLGGLAVLRVKAVR</sequence>
<evidence type="ECO:0000256" key="5">
    <source>
        <dbReference type="SAM" id="Phobius"/>
    </source>
</evidence>